<dbReference type="SUPFAM" id="SSF81624">
    <property type="entry name" value="N-terminal domain of MutM-like DNA repair proteins"/>
    <property type="match status" value="1"/>
</dbReference>
<evidence type="ECO:0000256" key="8">
    <source>
        <dbReference type="ARBA" id="ARBA00022833"/>
    </source>
</evidence>
<dbReference type="Proteomes" id="UP000183508">
    <property type="component" value="Unassembled WGS sequence"/>
</dbReference>
<evidence type="ECO:0000313" key="18">
    <source>
        <dbReference type="EMBL" id="SFU45567.1"/>
    </source>
</evidence>
<organism evidence="18 19">
    <name type="scientific">Alicyclobacillus macrosporangiidus</name>
    <dbReference type="NCBI Taxonomy" id="392015"/>
    <lineage>
        <taxon>Bacteria</taxon>
        <taxon>Bacillati</taxon>
        <taxon>Bacillota</taxon>
        <taxon>Bacilli</taxon>
        <taxon>Bacillales</taxon>
        <taxon>Alicyclobacillaceae</taxon>
        <taxon>Alicyclobacillus</taxon>
    </lineage>
</organism>
<evidence type="ECO:0000256" key="12">
    <source>
        <dbReference type="ARBA" id="ARBA00023268"/>
    </source>
</evidence>
<dbReference type="HAMAP" id="MF_00103">
    <property type="entry name" value="Fapy_DNA_glycosyl"/>
    <property type="match status" value="1"/>
</dbReference>
<dbReference type="Pfam" id="PF01149">
    <property type="entry name" value="Fapy_DNA_glyco"/>
    <property type="match status" value="1"/>
</dbReference>
<evidence type="ECO:0000313" key="19">
    <source>
        <dbReference type="Proteomes" id="UP000183508"/>
    </source>
</evidence>
<keyword evidence="7 15" id="KW-0378">Hydrolase</keyword>
<keyword evidence="4 15" id="KW-0479">Metal-binding</keyword>
<dbReference type="NCBIfam" id="TIGR00577">
    <property type="entry name" value="fpg"/>
    <property type="match status" value="1"/>
</dbReference>
<dbReference type="GO" id="GO:0140078">
    <property type="term" value="F:class I DNA-(apurinic or apyrimidinic site) endonuclease activity"/>
    <property type="evidence" value="ECO:0007669"/>
    <property type="project" value="UniProtKB-EC"/>
</dbReference>
<keyword evidence="13 15" id="KW-0326">Glycosidase</keyword>
<comment type="catalytic activity">
    <reaction evidence="14 15">
        <text>2'-deoxyribonucleotide-(2'-deoxyribose 5'-phosphate)-2'-deoxyribonucleotide-DNA = a 3'-end 2'-deoxyribonucleotide-(2,3-dehydro-2,3-deoxyribose 5'-phosphate)-DNA + a 5'-end 5'-phospho-2'-deoxyribonucleoside-DNA + H(+)</text>
        <dbReference type="Rhea" id="RHEA:66592"/>
        <dbReference type="Rhea" id="RHEA-COMP:13180"/>
        <dbReference type="Rhea" id="RHEA-COMP:16897"/>
        <dbReference type="Rhea" id="RHEA-COMP:17067"/>
        <dbReference type="ChEBI" id="CHEBI:15378"/>
        <dbReference type="ChEBI" id="CHEBI:136412"/>
        <dbReference type="ChEBI" id="CHEBI:157695"/>
        <dbReference type="ChEBI" id="CHEBI:167181"/>
        <dbReference type="EC" id="4.2.99.18"/>
    </reaction>
</comment>
<feature type="active site" description="Proton donor; for beta-elimination activity" evidence="15">
    <location>
        <position position="60"/>
    </location>
</feature>
<dbReference type="EC" id="4.2.99.18" evidence="15"/>
<feature type="active site" description="Proton donor; for delta-elimination activity" evidence="15">
    <location>
        <position position="263"/>
    </location>
</feature>
<keyword evidence="19" id="KW-1185">Reference proteome</keyword>
<evidence type="ECO:0000256" key="13">
    <source>
        <dbReference type="ARBA" id="ARBA00023295"/>
    </source>
</evidence>
<dbReference type="InterPro" id="IPR020629">
    <property type="entry name" value="FPG_Glyclase"/>
</dbReference>
<evidence type="ECO:0000256" key="2">
    <source>
        <dbReference type="ARBA" id="ARBA00009409"/>
    </source>
</evidence>
<feature type="binding site" evidence="15">
    <location>
        <position position="154"/>
    </location>
    <ligand>
        <name>DNA</name>
        <dbReference type="ChEBI" id="CHEBI:16991"/>
    </ligand>
</feature>
<comment type="catalytic activity">
    <reaction evidence="1 15">
        <text>Hydrolysis of DNA containing ring-opened 7-methylguanine residues, releasing 2,6-diamino-4-hydroxy-5-(N-methyl)formamidopyrimidine.</text>
        <dbReference type="EC" id="3.2.2.23"/>
    </reaction>
</comment>
<dbReference type="PROSITE" id="PS51068">
    <property type="entry name" value="FPG_CAT"/>
    <property type="match status" value="1"/>
</dbReference>
<evidence type="ECO:0000256" key="7">
    <source>
        <dbReference type="ARBA" id="ARBA00022801"/>
    </source>
</evidence>
<dbReference type="GO" id="GO:0034039">
    <property type="term" value="F:8-oxo-7,8-dihydroguanine DNA N-glycosylase activity"/>
    <property type="evidence" value="ECO:0007669"/>
    <property type="project" value="TreeGrafter"/>
</dbReference>
<feature type="binding site" evidence="15">
    <location>
        <position position="112"/>
    </location>
    <ligand>
        <name>DNA</name>
        <dbReference type="ChEBI" id="CHEBI:16991"/>
    </ligand>
</feature>
<keyword evidence="8 15" id="KW-0862">Zinc</keyword>
<accession>A0A1I7GAT6</accession>
<dbReference type="InterPro" id="IPR012319">
    <property type="entry name" value="FPG_cat"/>
</dbReference>
<dbReference type="Gene3D" id="3.20.190.10">
    <property type="entry name" value="MutM-like, N-terminal"/>
    <property type="match status" value="1"/>
</dbReference>
<feature type="active site" description="Schiff-base intermediate with DNA" evidence="15">
    <location>
        <position position="2"/>
    </location>
</feature>
<evidence type="ECO:0000256" key="5">
    <source>
        <dbReference type="ARBA" id="ARBA00022763"/>
    </source>
</evidence>
<dbReference type="GO" id="GO:0006284">
    <property type="term" value="P:base-excision repair"/>
    <property type="evidence" value="ECO:0007669"/>
    <property type="project" value="InterPro"/>
</dbReference>
<feature type="domain" description="Formamidopyrimidine-DNA glycosylase catalytic" evidence="17">
    <location>
        <begin position="2"/>
        <end position="115"/>
    </location>
</feature>
<dbReference type="GO" id="GO:0008270">
    <property type="term" value="F:zinc ion binding"/>
    <property type="evidence" value="ECO:0007669"/>
    <property type="project" value="UniProtKB-UniRule"/>
</dbReference>
<dbReference type="NCBIfam" id="NF002211">
    <property type="entry name" value="PRK01103.1"/>
    <property type="match status" value="1"/>
</dbReference>
<dbReference type="AlphaFoldDB" id="A0A1I7GAT6"/>
<evidence type="ECO:0000256" key="15">
    <source>
        <dbReference type="HAMAP-Rule" id="MF_00103"/>
    </source>
</evidence>
<dbReference type="CDD" id="cd08966">
    <property type="entry name" value="EcFpg-like_N"/>
    <property type="match status" value="1"/>
</dbReference>
<evidence type="ECO:0000256" key="6">
    <source>
        <dbReference type="ARBA" id="ARBA00022771"/>
    </source>
</evidence>
<protein>
    <recommendedName>
        <fullName evidence="15">Formamidopyrimidine-DNA glycosylase</fullName>
        <shortName evidence="15">Fapy-DNA glycosylase</shortName>
        <ecNumber evidence="15">3.2.2.23</ecNumber>
    </recommendedName>
    <alternativeName>
        <fullName evidence="15">DNA-(apurinic or apyrimidinic site) lyase MutM</fullName>
        <shortName evidence="15">AP lyase MutM</shortName>
        <ecNumber evidence="15">4.2.99.18</ecNumber>
    </alternativeName>
</protein>
<comment type="function">
    <text evidence="15">Involved in base excision repair of DNA damaged by oxidation or by mutagenic agents. Acts as DNA glycosylase that recognizes and removes damaged bases. Has a preference for oxidized purines, such as 7,8-dihydro-8-oxoguanine (8-oxoG). Has AP (apurinic/apyrimidinic) lyase activity and introduces nicks in the DNA strand. Cleaves the DNA backbone by beta-delta elimination to generate a single-strand break at the site of the removed base with both 3'- and 5'-phosphates.</text>
</comment>
<evidence type="ECO:0000256" key="11">
    <source>
        <dbReference type="ARBA" id="ARBA00023239"/>
    </source>
</evidence>
<reference evidence="19" key="1">
    <citation type="submission" date="2016-10" db="EMBL/GenBank/DDBJ databases">
        <authorList>
            <person name="Varghese N."/>
        </authorList>
    </citation>
    <scope>NUCLEOTIDE SEQUENCE [LARGE SCALE GENOMIC DNA]</scope>
    <source>
        <strain evidence="19">DSM 17980</strain>
    </source>
</reference>
<dbReference type="InterPro" id="IPR010979">
    <property type="entry name" value="Ribosomal_uS13-like_H2TH"/>
</dbReference>
<feature type="binding site" evidence="15">
    <location>
        <position position="93"/>
    </location>
    <ligand>
        <name>DNA</name>
        <dbReference type="ChEBI" id="CHEBI:16991"/>
    </ligand>
</feature>
<name>A0A1I7GAT6_9BACL</name>
<dbReference type="Pfam" id="PF06831">
    <property type="entry name" value="H2TH"/>
    <property type="match status" value="1"/>
</dbReference>
<evidence type="ECO:0000256" key="9">
    <source>
        <dbReference type="ARBA" id="ARBA00023125"/>
    </source>
</evidence>
<evidence type="ECO:0000256" key="10">
    <source>
        <dbReference type="ARBA" id="ARBA00023204"/>
    </source>
</evidence>
<proteinExistence type="inferred from homology"/>
<evidence type="ECO:0000259" key="16">
    <source>
        <dbReference type="PROSITE" id="PS51066"/>
    </source>
</evidence>
<dbReference type="SUPFAM" id="SSF46946">
    <property type="entry name" value="S13-like H2TH domain"/>
    <property type="match status" value="1"/>
</dbReference>
<gene>
    <name evidence="15" type="primary">mutM</name>
    <name evidence="15" type="synonym">fpg</name>
    <name evidence="18" type="ORF">SAMN05421543_102109</name>
</gene>
<dbReference type="OrthoDB" id="9800855at2"/>
<comment type="subunit">
    <text evidence="3 15">Monomer.</text>
</comment>
<keyword evidence="5 15" id="KW-0227">DNA damage</keyword>
<dbReference type="SUPFAM" id="SSF57716">
    <property type="entry name" value="Glucocorticoid receptor-like (DNA-binding domain)"/>
    <property type="match status" value="1"/>
</dbReference>
<dbReference type="InterPro" id="IPR000214">
    <property type="entry name" value="Znf_DNA_glyclase/AP_lyase"/>
</dbReference>
<keyword evidence="10 15" id="KW-0234">DNA repair</keyword>
<keyword evidence="9 15" id="KW-0238">DNA-binding</keyword>
<dbReference type="RefSeq" id="WP_074949471.1">
    <property type="nucleotide sequence ID" value="NZ_FPBV01000002.1"/>
</dbReference>
<dbReference type="EC" id="3.2.2.23" evidence="15"/>
<dbReference type="InterPro" id="IPR035937">
    <property type="entry name" value="FPG_N"/>
</dbReference>
<dbReference type="eggNOG" id="COG0266">
    <property type="taxonomic scope" value="Bacteria"/>
</dbReference>
<dbReference type="EMBL" id="FPBV01000002">
    <property type="protein sequence ID" value="SFU45567.1"/>
    <property type="molecule type" value="Genomic_DNA"/>
</dbReference>
<dbReference type="SMART" id="SM01232">
    <property type="entry name" value="H2TH"/>
    <property type="match status" value="1"/>
</dbReference>
<dbReference type="GO" id="GO:0003684">
    <property type="term" value="F:damaged DNA binding"/>
    <property type="evidence" value="ECO:0007669"/>
    <property type="project" value="InterPro"/>
</dbReference>
<sequence length="285" mass="31585">MPELPEVENVRRDLETLVVGRTVERVDVRLARIVRTPDDAREFALRLAGCTVTGVRRRGKYLLFDVPPYCLVSHLRMEGRYGLAAAHDPEAPHTHVVFHFTDGTQLRYRDVRQFGTMDLVPAEGPYPAGLAELGPEPFDPALDPTTFRARLHHRRAPIKAVLLDQTCVAGLGNIYVDESLFLAGIHPERPASALTRAQCAALLDAIREILTRAIDAGGSSVRSYVNGYGRHGGFQMQLNVYARAGEPCRRCGTPIEKLRVAGRGTHVCPVCQPAPRRRIRSGRRA</sequence>
<dbReference type="InterPro" id="IPR010663">
    <property type="entry name" value="Znf_FPG/IleRS"/>
</dbReference>
<feature type="domain" description="FPG-type" evidence="16">
    <location>
        <begin position="239"/>
        <end position="273"/>
    </location>
</feature>
<feature type="active site" description="Proton donor" evidence="15">
    <location>
        <position position="3"/>
    </location>
</feature>
<dbReference type="InterPro" id="IPR015886">
    <property type="entry name" value="H2TH_FPG"/>
</dbReference>
<evidence type="ECO:0000259" key="17">
    <source>
        <dbReference type="PROSITE" id="PS51068"/>
    </source>
</evidence>
<keyword evidence="6 15" id="KW-0863">Zinc-finger</keyword>
<dbReference type="PROSITE" id="PS51066">
    <property type="entry name" value="ZF_FPG_2"/>
    <property type="match status" value="1"/>
</dbReference>
<dbReference type="PANTHER" id="PTHR22993:SF9">
    <property type="entry name" value="FORMAMIDOPYRIMIDINE-DNA GLYCOSYLASE"/>
    <property type="match status" value="1"/>
</dbReference>
<keyword evidence="12 15" id="KW-0511">Multifunctional enzyme</keyword>
<comment type="similarity">
    <text evidence="2 15">Belongs to the FPG family.</text>
</comment>
<comment type="cofactor">
    <cofactor evidence="15">
        <name>Zn(2+)</name>
        <dbReference type="ChEBI" id="CHEBI:29105"/>
    </cofactor>
    <text evidence="15">Binds 1 zinc ion per subunit.</text>
</comment>
<evidence type="ECO:0000256" key="14">
    <source>
        <dbReference type="ARBA" id="ARBA00044632"/>
    </source>
</evidence>
<dbReference type="STRING" id="392015.SAMN05421543_102109"/>
<dbReference type="PANTHER" id="PTHR22993">
    <property type="entry name" value="FORMAMIDOPYRIMIDINE-DNA GLYCOSYLASE"/>
    <property type="match status" value="1"/>
</dbReference>
<evidence type="ECO:0000256" key="3">
    <source>
        <dbReference type="ARBA" id="ARBA00011245"/>
    </source>
</evidence>
<evidence type="ECO:0000256" key="1">
    <source>
        <dbReference type="ARBA" id="ARBA00001668"/>
    </source>
</evidence>
<dbReference type="Pfam" id="PF06827">
    <property type="entry name" value="zf-FPG_IleRS"/>
    <property type="match status" value="1"/>
</dbReference>
<dbReference type="SMART" id="SM00898">
    <property type="entry name" value="Fapy_DNA_glyco"/>
    <property type="match status" value="1"/>
</dbReference>
<dbReference type="FunFam" id="1.10.8.50:FF:000003">
    <property type="entry name" value="Formamidopyrimidine-DNA glycosylase"/>
    <property type="match status" value="1"/>
</dbReference>
<keyword evidence="11 15" id="KW-0456">Lyase</keyword>
<evidence type="ECO:0000256" key="4">
    <source>
        <dbReference type="ARBA" id="ARBA00022723"/>
    </source>
</evidence>
<dbReference type="GO" id="GO:0003690">
    <property type="term" value="F:double-stranded DNA binding"/>
    <property type="evidence" value="ECO:0007669"/>
    <property type="project" value="UniProtKB-ARBA"/>
</dbReference>
<dbReference type="Gene3D" id="1.10.8.50">
    <property type="match status" value="1"/>
</dbReference>